<protein>
    <submittedName>
        <fullName evidence="2">Uncharacterized protein</fullName>
    </submittedName>
</protein>
<feature type="region of interest" description="Disordered" evidence="1">
    <location>
        <begin position="110"/>
        <end position="178"/>
    </location>
</feature>
<gene>
    <name evidence="2" type="ORF">VO63_15875</name>
</gene>
<evidence type="ECO:0000313" key="2">
    <source>
        <dbReference type="EMBL" id="KKZ72897.1"/>
    </source>
</evidence>
<dbReference type="EMBL" id="LAQS01000022">
    <property type="protein sequence ID" value="KKZ72897.1"/>
    <property type="molecule type" value="Genomic_DNA"/>
</dbReference>
<organism evidence="2 3">
    <name type="scientific">Streptomyces showdoensis</name>
    <dbReference type="NCBI Taxonomy" id="68268"/>
    <lineage>
        <taxon>Bacteria</taxon>
        <taxon>Bacillati</taxon>
        <taxon>Actinomycetota</taxon>
        <taxon>Actinomycetes</taxon>
        <taxon>Kitasatosporales</taxon>
        <taxon>Streptomycetaceae</taxon>
        <taxon>Streptomyces</taxon>
    </lineage>
</organism>
<name>A0A2P2GN19_STREW</name>
<feature type="compositionally biased region" description="Basic and acidic residues" evidence="1">
    <location>
        <begin position="131"/>
        <end position="146"/>
    </location>
</feature>
<evidence type="ECO:0000313" key="3">
    <source>
        <dbReference type="Proteomes" id="UP000265325"/>
    </source>
</evidence>
<feature type="compositionally biased region" description="Low complexity" evidence="1">
    <location>
        <begin position="162"/>
        <end position="174"/>
    </location>
</feature>
<dbReference type="Proteomes" id="UP000265325">
    <property type="component" value="Unassembled WGS sequence"/>
</dbReference>
<reference evidence="2 3" key="1">
    <citation type="submission" date="2015-05" db="EMBL/GenBank/DDBJ databases">
        <title>Draft Genome assembly of Streptomyces showdoensis.</title>
        <authorList>
            <person name="Thapa K.K."/>
            <person name="Metsa-Ketela M."/>
        </authorList>
    </citation>
    <scope>NUCLEOTIDE SEQUENCE [LARGE SCALE GENOMIC DNA]</scope>
    <source>
        <strain evidence="2 3">ATCC 15227</strain>
    </source>
</reference>
<feature type="compositionally biased region" description="Pro residues" evidence="1">
    <location>
        <begin position="149"/>
        <end position="161"/>
    </location>
</feature>
<comment type="caution">
    <text evidence="2">The sequence shown here is derived from an EMBL/GenBank/DDBJ whole genome shotgun (WGS) entry which is preliminary data.</text>
</comment>
<dbReference type="RefSeq" id="WP_046908517.1">
    <property type="nucleotide sequence ID" value="NZ_BAAAXG010000026.1"/>
</dbReference>
<proteinExistence type="predicted"/>
<evidence type="ECO:0000256" key="1">
    <source>
        <dbReference type="SAM" id="MobiDB-lite"/>
    </source>
</evidence>
<dbReference type="AlphaFoldDB" id="A0A2P2GN19"/>
<accession>A0A2P2GN19</accession>
<keyword evidence="3" id="KW-1185">Reference proteome</keyword>
<sequence length="312" mass="33388">MTYRHFIAPSRGFTQFSHEIIRHPRLCSDAVRLLTWQLSLPDGARESLSRSAERARIGACAFTRAKRQLMAEGFVHERRVQGPGGRWVTQQLVSNVPLGEDQAARLLGRSPASAQVAPSARIPAVGVPTPRRADGHPGKDHGENTSHRPPAPPPAPAPAPAPARESAPTAAAGEPEPPEEARALIGVLPLLSPALRYVPPGMREELARLAAAWLAAGHTSEAVHEHILRGLPAAGTPVHRPGGLLRHLLRDVPPTRRASPPAPSRLAGMRECEGHHVQATLFRPVGDEALCWSCRAEGGGAAVPQERAARPR</sequence>